<gene>
    <name evidence="2" type="primary">BC020</name>
</gene>
<feature type="compositionally biased region" description="Polar residues" evidence="1">
    <location>
        <begin position="104"/>
        <end position="113"/>
    </location>
</feature>
<name>B2Z3U6_RHIR8</name>
<feature type="region of interest" description="Disordered" evidence="1">
    <location>
        <begin position="97"/>
        <end position="123"/>
    </location>
</feature>
<keyword evidence="2" id="KW-0614">Plasmid</keyword>
<sequence>MTAGSKHIAPREGPREMARAPWRPMSAGADQETSKLELFPVAPTKASAFRQNKTLILPAWQSRQDNGGQRSSLAVHRPFQAAGSTKYVRILIARRASAKPVSIPSPSAVNVQSYGVPGRSRKE</sequence>
<dbReference type="EMBL" id="EU592039">
    <property type="protein sequence ID" value="ACD36021.1"/>
    <property type="molecule type" value="Genomic_DNA"/>
</dbReference>
<organism evidence="2">
    <name type="scientific">Rhizobium rhizogenes (strain K84 / ATCC BAA-868)</name>
    <name type="common">Agrobacterium radiobacter</name>
    <dbReference type="NCBI Taxonomy" id="311403"/>
    <lineage>
        <taxon>Bacteria</taxon>
        <taxon>Pseudomonadati</taxon>
        <taxon>Pseudomonadota</taxon>
        <taxon>Alphaproteobacteria</taxon>
        <taxon>Hyphomicrobiales</taxon>
        <taxon>Rhizobiaceae</taxon>
        <taxon>Rhizobium/Agrobacterium group</taxon>
        <taxon>Rhizobium</taxon>
    </lineage>
</organism>
<geneLocation type="plasmid" evidence="2">
    <name>pAtK84b</name>
</geneLocation>
<accession>B2Z3U6</accession>
<dbReference type="AlphaFoldDB" id="B2Z3U6"/>
<reference evidence="2" key="2">
    <citation type="submission" date="2008-03" db="EMBL/GenBank/DDBJ databases">
        <title>Agrocinopine A and B catabolic locus from Rhizobium rhizogenes strain K84.</title>
        <authorList>
            <person name="Farrand S.K."/>
        </authorList>
    </citation>
    <scope>NUCLEOTIDE SEQUENCE</scope>
    <source>
        <strain evidence="2">K84</strain>
        <plasmid evidence="2">pAtK84b</plasmid>
    </source>
</reference>
<evidence type="ECO:0000256" key="1">
    <source>
        <dbReference type="SAM" id="MobiDB-lite"/>
    </source>
</evidence>
<feature type="region of interest" description="Disordered" evidence="1">
    <location>
        <begin position="1"/>
        <end position="31"/>
    </location>
</feature>
<reference evidence="2" key="1">
    <citation type="journal article" date="2002" name="J. Bacteriol.">
        <title>Two opines control conjugal transfer of an Agrobacterium plasmid by regulating expression of separate copies of the quorum-sensing activator gene traR.</title>
        <authorList>
            <person name="Oger P."/>
            <person name="Farrand S.K."/>
        </authorList>
    </citation>
    <scope>NUCLEOTIDE SEQUENCE</scope>
    <source>
        <strain evidence="2">K84</strain>
        <plasmid evidence="2">pAtK84b</plasmid>
    </source>
</reference>
<protein>
    <submittedName>
        <fullName evidence="2">Uncharacterized protein</fullName>
    </submittedName>
</protein>
<proteinExistence type="predicted"/>
<evidence type="ECO:0000313" key="2">
    <source>
        <dbReference type="EMBL" id="ACD36021.1"/>
    </source>
</evidence>
<feature type="compositionally biased region" description="Basic and acidic residues" evidence="1">
    <location>
        <begin position="9"/>
        <end position="18"/>
    </location>
</feature>